<feature type="transmembrane region" description="Helical" evidence="3">
    <location>
        <begin position="12"/>
        <end position="34"/>
    </location>
</feature>
<dbReference type="OrthoDB" id="230112at2"/>
<keyword evidence="3" id="KW-1133">Transmembrane helix</keyword>
<keyword evidence="3" id="KW-0812">Transmembrane</keyword>
<dbReference type="EMBL" id="CP036279">
    <property type="protein sequence ID" value="QDU64717.1"/>
    <property type="molecule type" value="Genomic_DNA"/>
</dbReference>
<evidence type="ECO:0000313" key="5">
    <source>
        <dbReference type="Proteomes" id="UP000317093"/>
    </source>
</evidence>
<feature type="compositionally biased region" description="Basic and acidic residues" evidence="2">
    <location>
        <begin position="195"/>
        <end position="213"/>
    </location>
</feature>
<feature type="region of interest" description="Disordered" evidence="2">
    <location>
        <begin position="192"/>
        <end position="213"/>
    </location>
</feature>
<dbReference type="RefSeq" id="WP_145263109.1">
    <property type="nucleotide sequence ID" value="NZ_CP036279.1"/>
</dbReference>
<keyword evidence="5" id="KW-1185">Reference proteome</keyword>
<organism evidence="4 5">
    <name type="scientific">Kolteria novifilia</name>
    <dbReference type="NCBI Taxonomy" id="2527975"/>
    <lineage>
        <taxon>Bacteria</taxon>
        <taxon>Pseudomonadati</taxon>
        <taxon>Planctomycetota</taxon>
        <taxon>Planctomycetia</taxon>
        <taxon>Kolteriales</taxon>
        <taxon>Kolteriaceae</taxon>
        <taxon>Kolteria</taxon>
    </lineage>
</organism>
<accession>A0A518BCM9</accession>
<evidence type="ECO:0000256" key="2">
    <source>
        <dbReference type="SAM" id="MobiDB-lite"/>
    </source>
</evidence>
<evidence type="ECO:0000313" key="4">
    <source>
        <dbReference type="EMBL" id="QDU64717.1"/>
    </source>
</evidence>
<protein>
    <submittedName>
        <fullName evidence="4">Uncharacterized protein</fullName>
    </submittedName>
</protein>
<feature type="coiled-coil region" evidence="1">
    <location>
        <begin position="124"/>
        <end position="187"/>
    </location>
</feature>
<dbReference type="Proteomes" id="UP000317093">
    <property type="component" value="Chromosome"/>
</dbReference>
<evidence type="ECO:0000256" key="3">
    <source>
        <dbReference type="SAM" id="Phobius"/>
    </source>
</evidence>
<proteinExistence type="predicted"/>
<sequence>MPRKRGRGSSQSPWPLITFSVLTCLTAIFAVFAYTSYEAVDRYTQTAEAANKRKSQLDNEKRQFEQSYRELAERSFGSSAADDHSKLITQVDASLRSKLAEPRLSRMKNYANFSSGHEFLHDELRDADRRSMTLESQVASLNSELDTARRQYENDLTTVTDAVNEKQQELEQQVAGLDEIIKRKEQKIGEVTQEYGRRDDENRQEKRDRASYRRNQENEIKETISQIDSLQRDAVRLAAKKFEIEDGEIVELVDGGEGALINIGRQDGLREGVTFSIYDSLTGADYDKLPKGYFEVVRIDGARKAYGRLSKTSIGDPVVPGDLLFNPIWSPGGSQSVAYVGEILLDKDSQHDNEAFERLIKLNGGEIASKVDMLSGAVEGEIGPTTGWLVLGSIPEANTSEHVSDKDQKRAVLISAKSKMQAEARAAGVREIDYRNFLTYMGFDSPPLRVKSGDENLQFFGKPRERLAPKGASTTDY</sequence>
<feature type="coiled-coil region" evidence="1">
    <location>
        <begin position="213"/>
        <end position="240"/>
    </location>
</feature>
<name>A0A518BCM9_9BACT</name>
<dbReference type="AlphaFoldDB" id="A0A518BCM9"/>
<dbReference type="KEGG" id="knv:Pan216_56080"/>
<gene>
    <name evidence="4" type="ORF">Pan216_56080</name>
</gene>
<evidence type="ECO:0000256" key="1">
    <source>
        <dbReference type="SAM" id="Coils"/>
    </source>
</evidence>
<keyword evidence="3" id="KW-0472">Membrane</keyword>
<keyword evidence="1" id="KW-0175">Coiled coil</keyword>
<reference evidence="4 5" key="1">
    <citation type="submission" date="2019-02" db="EMBL/GenBank/DDBJ databases">
        <title>Deep-cultivation of Planctomycetes and their phenomic and genomic characterization uncovers novel biology.</title>
        <authorList>
            <person name="Wiegand S."/>
            <person name="Jogler M."/>
            <person name="Boedeker C."/>
            <person name="Pinto D."/>
            <person name="Vollmers J."/>
            <person name="Rivas-Marin E."/>
            <person name="Kohn T."/>
            <person name="Peeters S.H."/>
            <person name="Heuer A."/>
            <person name="Rast P."/>
            <person name="Oberbeckmann S."/>
            <person name="Bunk B."/>
            <person name="Jeske O."/>
            <person name="Meyerdierks A."/>
            <person name="Storesund J.E."/>
            <person name="Kallscheuer N."/>
            <person name="Luecker S."/>
            <person name="Lage O.M."/>
            <person name="Pohl T."/>
            <person name="Merkel B.J."/>
            <person name="Hornburger P."/>
            <person name="Mueller R.-W."/>
            <person name="Bruemmer F."/>
            <person name="Labrenz M."/>
            <person name="Spormann A.M."/>
            <person name="Op den Camp H."/>
            <person name="Overmann J."/>
            <person name="Amann R."/>
            <person name="Jetten M.S.M."/>
            <person name="Mascher T."/>
            <person name="Medema M.H."/>
            <person name="Devos D.P."/>
            <person name="Kaster A.-K."/>
            <person name="Ovreas L."/>
            <person name="Rohde M."/>
            <person name="Galperin M.Y."/>
            <person name="Jogler C."/>
        </authorList>
    </citation>
    <scope>NUCLEOTIDE SEQUENCE [LARGE SCALE GENOMIC DNA]</scope>
    <source>
        <strain evidence="4 5">Pan216</strain>
    </source>
</reference>
<feature type="coiled-coil region" evidence="1">
    <location>
        <begin position="40"/>
        <end position="74"/>
    </location>
</feature>